<protein>
    <submittedName>
        <fullName evidence="2">Uncharacterized protein</fullName>
    </submittedName>
</protein>
<dbReference type="EMBL" id="LUSW01000035">
    <property type="protein sequence ID" value="RAT31896.1"/>
    <property type="molecule type" value="Genomic_DNA"/>
</dbReference>
<keyword evidence="1" id="KW-0812">Transmembrane</keyword>
<name>A0ABX9ELP8_9GAMM</name>
<keyword evidence="1" id="KW-0472">Membrane</keyword>
<keyword evidence="1" id="KW-1133">Transmembrane helix</keyword>
<gene>
    <name evidence="2" type="ORF">AU492_13850</name>
</gene>
<evidence type="ECO:0000313" key="2">
    <source>
        <dbReference type="EMBL" id="RAT31896.1"/>
    </source>
</evidence>
<organism evidence="2 3">
    <name type="scientific">Lonsdalea populi</name>
    <dbReference type="NCBI Taxonomy" id="1172565"/>
    <lineage>
        <taxon>Bacteria</taxon>
        <taxon>Pseudomonadati</taxon>
        <taxon>Pseudomonadota</taxon>
        <taxon>Gammaproteobacteria</taxon>
        <taxon>Enterobacterales</taxon>
        <taxon>Pectobacteriaceae</taxon>
        <taxon>Lonsdalea</taxon>
    </lineage>
</organism>
<accession>A0ABX9ELP8</accession>
<sequence length="68" mass="7748">MVDGIDDRFQRGAFFTQRLSAFRLVPNVRLFQLGVYFFEAFFLGIVVKDTPSEPLSVQTGPEFGFLPD</sequence>
<proteinExistence type="predicted"/>
<evidence type="ECO:0000256" key="1">
    <source>
        <dbReference type="SAM" id="Phobius"/>
    </source>
</evidence>
<keyword evidence="3" id="KW-1185">Reference proteome</keyword>
<evidence type="ECO:0000313" key="3">
    <source>
        <dbReference type="Proteomes" id="UP000250186"/>
    </source>
</evidence>
<reference evidence="2 3" key="1">
    <citation type="submission" date="2016-02" db="EMBL/GenBank/DDBJ databases">
        <title>Species-wide whole genome sequencing reveals diversity, host range in Lonsdalea quercina.</title>
        <authorList>
            <person name="Li Y."/>
        </authorList>
    </citation>
    <scope>NUCLEOTIDE SEQUENCE [LARGE SCALE GENOMIC DNA]</scope>
    <source>
        <strain evidence="2 3">CFCC 12721</strain>
    </source>
</reference>
<comment type="caution">
    <text evidence="2">The sequence shown here is derived from an EMBL/GenBank/DDBJ whole genome shotgun (WGS) entry which is preliminary data.</text>
</comment>
<feature type="transmembrane region" description="Helical" evidence="1">
    <location>
        <begin position="28"/>
        <end position="47"/>
    </location>
</feature>
<dbReference type="Proteomes" id="UP000250186">
    <property type="component" value="Unassembled WGS sequence"/>
</dbReference>